<accession>A0ABZ1TMF6</accession>
<evidence type="ECO:0000256" key="2">
    <source>
        <dbReference type="SAM" id="Phobius"/>
    </source>
</evidence>
<organism evidence="3 4">
    <name type="scientific">Streptomyces virginiae</name>
    <name type="common">Streptomyces cinnamonensis</name>
    <dbReference type="NCBI Taxonomy" id="1961"/>
    <lineage>
        <taxon>Bacteria</taxon>
        <taxon>Bacillati</taxon>
        <taxon>Actinomycetota</taxon>
        <taxon>Actinomycetes</taxon>
        <taxon>Kitasatosporales</taxon>
        <taxon>Streptomycetaceae</taxon>
        <taxon>Streptomyces</taxon>
    </lineage>
</organism>
<feature type="transmembrane region" description="Helical" evidence="2">
    <location>
        <begin position="28"/>
        <end position="50"/>
    </location>
</feature>
<proteinExistence type="predicted"/>
<gene>
    <name evidence="3" type="ORF">OG517_39590</name>
</gene>
<feature type="transmembrane region" description="Helical" evidence="2">
    <location>
        <begin position="109"/>
        <end position="130"/>
    </location>
</feature>
<dbReference type="InterPro" id="IPR013901">
    <property type="entry name" value="Anthrone_oxy"/>
</dbReference>
<dbReference type="Pfam" id="PF08592">
    <property type="entry name" value="Anthrone_oxy"/>
    <property type="match status" value="1"/>
</dbReference>
<reference evidence="3" key="1">
    <citation type="submission" date="2022-10" db="EMBL/GenBank/DDBJ databases">
        <title>The complete genomes of actinobacterial strains from the NBC collection.</title>
        <authorList>
            <person name="Joergensen T.S."/>
            <person name="Alvarez Arevalo M."/>
            <person name="Sterndorff E.B."/>
            <person name="Faurdal D."/>
            <person name="Vuksanovic O."/>
            <person name="Mourched A.-S."/>
            <person name="Charusanti P."/>
            <person name="Shaw S."/>
            <person name="Blin K."/>
            <person name="Weber T."/>
        </authorList>
    </citation>
    <scope>NUCLEOTIDE SEQUENCE</scope>
    <source>
        <strain evidence="3">NBC_00248</strain>
    </source>
</reference>
<dbReference type="EMBL" id="CP108090">
    <property type="protein sequence ID" value="WUQ17028.1"/>
    <property type="molecule type" value="Genomic_DNA"/>
</dbReference>
<keyword evidence="2" id="KW-0472">Membrane</keyword>
<evidence type="ECO:0000313" key="4">
    <source>
        <dbReference type="Proteomes" id="UP001432039"/>
    </source>
</evidence>
<dbReference type="RefSeq" id="WP_328965262.1">
    <property type="nucleotide sequence ID" value="NZ_CP108090.1"/>
</dbReference>
<feature type="region of interest" description="Disordered" evidence="1">
    <location>
        <begin position="1"/>
        <end position="23"/>
    </location>
</feature>
<feature type="transmembrane region" description="Helical" evidence="2">
    <location>
        <begin position="82"/>
        <end position="102"/>
    </location>
</feature>
<keyword evidence="4" id="KW-1185">Reference proteome</keyword>
<keyword evidence="2" id="KW-0812">Transmembrane</keyword>
<protein>
    <submittedName>
        <fullName evidence="3">DUF1772 domain-containing protein</fullName>
    </submittedName>
</protein>
<evidence type="ECO:0000256" key="1">
    <source>
        <dbReference type="SAM" id="MobiDB-lite"/>
    </source>
</evidence>
<feature type="transmembrane region" description="Helical" evidence="2">
    <location>
        <begin position="165"/>
        <end position="183"/>
    </location>
</feature>
<keyword evidence="2" id="KW-1133">Transmembrane helix</keyword>
<evidence type="ECO:0000313" key="3">
    <source>
        <dbReference type="EMBL" id="WUQ17028.1"/>
    </source>
</evidence>
<sequence>MTINPTPHVPSRPPTSSAAAGGPRSTRLATTLITLSTVLVGLMAGLFFAFDVSVMPGLAAGDEQTYVTAMRAFNKAIDGNPLFGSVFLLALVAAAASAVVEYRGGRRATALWVGAAAVAYLVVLVITFAVNIPLNNELADAGAVEQMKDFSIVERFKSTWVTTNILRTLLCTVALTALARATLLHGRATR</sequence>
<dbReference type="Proteomes" id="UP001432039">
    <property type="component" value="Chromosome"/>
</dbReference>
<name>A0ABZ1TMF6_STRVG</name>